<proteinExistence type="predicted"/>
<feature type="compositionally biased region" description="Polar residues" evidence="4">
    <location>
        <begin position="10"/>
        <end position="24"/>
    </location>
</feature>
<feature type="compositionally biased region" description="Acidic residues" evidence="4">
    <location>
        <begin position="861"/>
        <end position="875"/>
    </location>
</feature>
<dbReference type="Proteomes" id="UP001446871">
    <property type="component" value="Unassembled WGS sequence"/>
</dbReference>
<dbReference type="PANTHER" id="PTHR47429">
    <property type="entry name" value="PROTEIN TWIN LOV 1"/>
    <property type="match status" value="1"/>
</dbReference>
<feature type="compositionally biased region" description="Pro residues" evidence="4">
    <location>
        <begin position="755"/>
        <end position="765"/>
    </location>
</feature>
<dbReference type="CDD" id="cd00130">
    <property type="entry name" value="PAS"/>
    <property type="match status" value="1"/>
</dbReference>
<feature type="compositionally biased region" description="Low complexity" evidence="4">
    <location>
        <begin position="884"/>
        <end position="897"/>
    </location>
</feature>
<keyword evidence="1" id="KW-0285">Flavoprotein</keyword>
<feature type="compositionally biased region" description="Acidic residues" evidence="4">
    <location>
        <begin position="65"/>
        <end position="75"/>
    </location>
</feature>
<feature type="compositionally biased region" description="Low complexity" evidence="4">
    <location>
        <begin position="686"/>
        <end position="699"/>
    </location>
</feature>
<name>A0ABR1U1E9_9PEZI</name>
<evidence type="ECO:0000313" key="7">
    <source>
        <dbReference type="Proteomes" id="UP001446871"/>
    </source>
</evidence>
<dbReference type="SUPFAM" id="SSF55785">
    <property type="entry name" value="PYP-like sensor domain (PAS domain)"/>
    <property type="match status" value="1"/>
</dbReference>
<organism evidence="6 7">
    <name type="scientific">Apiospora saccharicola</name>
    <dbReference type="NCBI Taxonomy" id="335842"/>
    <lineage>
        <taxon>Eukaryota</taxon>
        <taxon>Fungi</taxon>
        <taxon>Dikarya</taxon>
        <taxon>Ascomycota</taxon>
        <taxon>Pezizomycotina</taxon>
        <taxon>Sordariomycetes</taxon>
        <taxon>Xylariomycetidae</taxon>
        <taxon>Amphisphaeriales</taxon>
        <taxon>Apiosporaceae</taxon>
        <taxon>Apiospora</taxon>
    </lineage>
</organism>
<evidence type="ECO:0000256" key="2">
    <source>
        <dbReference type="ARBA" id="ARBA00022643"/>
    </source>
</evidence>
<dbReference type="Gene3D" id="3.30.450.20">
    <property type="entry name" value="PAS domain"/>
    <property type="match status" value="1"/>
</dbReference>
<keyword evidence="3" id="KW-0157">Chromophore</keyword>
<keyword evidence="7" id="KW-1185">Reference proteome</keyword>
<comment type="caution">
    <text evidence="6">The sequence shown here is derived from an EMBL/GenBank/DDBJ whole genome shotgun (WGS) entry which is preliminary data.</text>
</comment>
<evidence type="ECO:0000313" key="6">
    <source>
        <dbReference type="EMBL" id="KAK8052726.1"/>
    </source>
</evidence>
<evidence type="ECO:0000256" key="3">
    <source>
        <dbReference type="ARBA" id="ARBA00022991"/>
    </source>
</evidence>
<feature type="region of interest" description="Disordered" evidence="4">
    <location>
        <begin position="630"/>
        <end position="790"/>
    </location>
</feature>
<dbReference type="PROSITE" id="PS50113">
    <property type="entry name" value="PAC"/>
    <property type="match status" value="1"/>
</dbReference>
<feature type="region of interest" description="Disordered" evidence="4">
    <location>
        <begin position="820"/>
        <end position="900"/>
    </location>
</feature>
<sequence length="938" mass="104317">MERSIPPLSQRPQSPRLSQNGYSTDEQDFAVKPLPPRPTRTVDADMANGTSEDLPELQVAGGEPEGLDPVDNEELDPGSFDLVAPGYEENAQRCKYELETRSDLLFSRRHLQAIFDDPTQLRRFSSFLYEHRPASIALLKYYLGLLKALRAIEYSNSVTQKLHPPPDTDVTQDKGEAFGLPGTYNEDLQMQADLAFGHLTREDLPMYITHVWIRTVSVSIKHRIMGTLPHVSEGLAEVFCLTDPSRTDNPIVFTSDEFHRTTQYGVDYVIGRNCRFLQGPNTNPFSVDRIRQKLNAGMEHYETFLNYRRDGSPFMNLLMLAPLYDSRGVIRYFIGAQVDVSGLAKQSYDLDALKHLVDDETRREDPGYESDGAKDKFTQLAEIFESRELEIVRQCGGDMHRGRTKNETQPQRDAGNATRASRDTRSNSEAGHHAGNWVKPRVVLRDSESPTEENVPSNGLNQAQPSTTAAALATRHNGRLTGVYEHYLLVRPYPSLRILFTSPSMRVPGILQSPLVDRIGGSARMRDDFVQALAQGQGVTAKVKWLNISHGQKDKSSRTNGQRKRQQQVANGQHHHPLEAHLDFDDDFEDAEIESTGRSRWLHCTPLLGANGKVGVWMIVLVDDDSTMSLRGGGADVSSAQQQQHMPSRPETAMSSHLRTHVPPSAAARGRANGNGDERRAEPPKQQQQQHLQPQQSQQVRPRKSSETLSSPILSQFPEPSKNGSASSLIHNQHPVSGGQRAVPRPLAPLRQQQGPPPPPPPPPQQNQKQQQQQQHFQKQMAHTAPTTTGLPANFFSLTALSRSSRNKLKHAGRGRTIGAFAAQRNQNQRQSDQVVAAGTNTNRSDRDSTATSRPTFEARDNDDDDAVLDVEEGAGETTTRHWPLSPSGQTSTQSGSRYVYIPPAIEERSDRGSRLGDSLETASMQSLGSSYTVRIDD</sequence>
<dbReference type="InterPro" id="IPR035965">
    <property type="entry name" value="PAS-like_dom_sf"/>
</dbReference>
<feature type="compositionally biased region" description="Polar residues" evidence="4">
    <location>
        <begin position="452"/>
        <end position="469"/>
    </location>
</feature>
<dbReference type="Pfam" id="PF13426">
    <property type="entry name" value="PAS_9"/>
    <property type="match status" value="1"/>
</dbReference>
<feature type="compositionally biased region" description="Low complexity" evidence="4">
    <location>
        <begin position="744"/>
        <end position="754"/>
    </location>
</feature>
<dbReference type="InterPro" id="IPR000014">
    <property type="entry name" value="PAS"/>
</dbReference>
<reference evidence="6 7" key="1">
    <citation type="submission" date="2023-01" db="EMBL/GenBank/DDBJ databases">
        <title>Analysis of 21 Apiospora genomes using comparative genomics revels a genus with tremendous synthesis potential of carbohydrate active enzymes and secondary metabolites.</title>
        <authorList>
            <person name="Sorensen T."/>
        </authorList>
    </citation>
    <scope>NUCLEOTIDE SEQUENCE [LARGE SCALE GENOMIC DNA]</scope>
    <source>
        <strain evidence="6 7">CBS 83171</strain>
    </source>
</reference>
<evidence type="ECO:0000259" key="5">
    <source>
        <dbReference type="PROSITE" id="PS50113"/>
    </source>
</evidence>
<gene>
    <name evidence="6" type="ORF">PG996_012027</name>
</gene>
<keyword evidence="2" id="KW-0288">FMN</keyword>
<feature type="compositionally biased region" description="Low complexity" evidence="4">
    <location>
        <begin position="766"/>
        <end position="780"/>
    </location>
</feature>
<dbReference type="InterPro" id="IPR000700">
    <property type="entry name" value="PAS-assoc_C"/>
</dbReference>
<dbReference type="EMBL" id="JAQQWM010000008">
    <property type="protein sequence ID" value="KAK8052726.1"/>
    <property type="molecule type" value="Genomic_DNA"/>
</dbReference>
<feature type="domain" description="PAC" evidence="5">
    <location>
        <begin position="299"/>
        <end position="352"/>
    </location>
</feature>
<dbReference type="PANTHER" id="PTHR47429:SF9">
    <property type="entry name" value="PAS DOMAIN-CONTAINING PROTEIN"/>
    <property type="match status" value="1"/>
</dbReference>
<evidence type="ECO:0000256" key="1">
    <source>
        <dbReference type="ARBA" id="ARBA00022630"/>
    </source>
</evidence>
<feature type="region of interest" description="Disordered" evidence="4">
    <location>
        <begin position="550"/>
        <end position="577"/>
    </location>
</feature>
<feature type="region of interest" description="Disordered" evidence="4">
    <location>
        <begin position="395"/>
        <end position="469"/>
    </location>
</feature>
<feature type="compositionally biased region" description="Low complexity" evidence="4">
    <location>
        <begin position="666"/>
        <end position="675"/>
    </location>
</feature>
<feature type="compositionally biased region" description="Basic and acidic residues" evidence="4">
    <location>
        <begin position="420"/>
        <end position="432"/>
    </location>
</feature>
<accession>A0ABR1U1E9</accession>
<feature type="compositionally biased region" description="Low complexity" evidence="4">
    <location>
        <begin position="822"/>
        <end position="831"/>
    </location>
</feature>
<protein>
    <recommendedName>
        <fullName evidence="5">PAC domain-containing protein</fullName>
    </recommendedName>
</protein>
<evidence type="ECO:0000256" key="4">
    <source>
        <dbReference type="SAM" id="MobiDB-lite"/>
    </source>
</evidence>
<feature type="region of interest" description="Disordered" evidence="4">
    <location>
        <begin position="1"/>
        <end position="75"/>
    </location>
</feature>
<feature type="compositionally biased region" description="Polar residues" evidence="4">
    <location>
        <begin position="722"/>
        <end position="735"/>
    </location>
</feature>